<sequence length="148" mass="15917">MRRFQRPAAVVSVLAIAVLLAGCSYVNRVAARLNADGRLDFATCDDRNTDSFDVEWIGPDGETVADPTSTSVVGDVATGDVFHLDARTPTAEWEFVSVRSEGLANEGNIAGHFAASELASGDWVWNQTAIFIGTVDVEHCELDEDSAR</sequence>
<organism evidence="1 2">
    <name type="scientific">Salinibacterium amurskyense</name>
    <dbReference type="NCBI Taxonomy" id="205941"/>
    <lineage>
        <taxon>Bacteria</taxon>
        <taxon>Bacillati</taxon>
        <taxon>Actinomycetota</taxon>
        <taxon>Actinomycetes</taxon>
        <taxon>Micrococcales</taxon>
        <taxon>Microbacteriaceae</taxon>
        <taxon>Salinibacterium</taxon>
    </lineage>
</organism>
<keyword evidence="2" id="KW-1185">Reference proteome</keyword>
<dbReference type="Proteomes" id="UP000231742">
    <property type="component" value="Unassembled WGS sequence"/>
</dbReference>
<dbReference type="AlphaFoldDB" id="A0A2M9D3R4"/>
<reference evidence="1 2" key="1">
    <citation type="submission" date="2017-11" db="EMBL/GenBank/DDBJ databases">
        <title>Genomic Encyclopedia of Archaeal and Bacterial Type Strains, Phase II (KMG-II): From Individual Species to Whole Genera.</title>
        <authorList>
            <person name="Goeker M."/>
        </authorList>
    </citation>
    <scope>NUCLEOTIDE SEQUENCE [LARGE SCALE GENOMIC DNA]</scope>
    <source>
        <strain evidence="1 2">DSM 16400</strain>
    </source>
</reference>
<dbReference type="RefSeq" id="WP_147433373.1">
    <property type="nucleotide sequence ID" value="NZ_BMZU01000003.1"/>
</dbReference>
<evidence type="ECO:0000313" key="2">
    <source>
        <dbReference type="Proteomes" id="UP000231742"/>
    </source>
</evidence>
<accession>A0A2M9D3R4</accession>
<protein>
    <submittedName>
        <fullName evidence="1">Uncharacterized protein</fullName>
    </submittedName>
</protein>
<dbReference type="PROSITE" id="PS51257">
    <property type="entry name" value="PROKAR_LIPOPROTEIN"/>
    <property type="match status" value="1"/>
</dbReference>
<gene>
    <name evidence="1" type="ORF">CLV85_2416</name>
</gene>
<proteinExistence type="predicted"/>
<comment type="caution">
    <text evidence="1">The sequence shown here is derived from an EMBL/GenBank/DDBJ whole genome shotgun (WGS) entry which is preliminary data.</text>
</comment>
<dbReference type="OrthoDB" id="5116940at2"/>
<dbReference type="EMBL" id="PGFH01000002">
    <property type="protein sequence ID" value="PJJ78836.1"/>
    <property type="molecule type" value="Genomic_DNA"/>
</dbReference>
<evidence type="ECO:0000313" key="1">
    <source>
        <dbReference type="EMBL" id="PJJ78836.1"/>
    </source>
</evidence>
<name>A0A2M9D3R4_9MICO</name>